<dbReference type="Proteomes" id="UP000177555">
    <property type="component" value="Unassembled WGS sequence"/>
</dbReference>
<gene>
    <name evidence="1" type="ORF">A2867_02080</name>
</gene>
<evidence type="ECO:0000313" key="1">
    <source>
        <dbReference type="EMBL" id="OGE29630.1"/>
    </source>
</evidence>
<sequence length="121" mass="13606">MSGFNHLEQEERRIASSVDELPPLEEGFVRLVHITVPKHANEIVQTGLDYQRHGMAMSTARAWSKPEEVKYCSDDPRFSSPEMKVVVLDVPNGEWRLHNNITKAPGIIPGKYVVGVVSPQK</sequence>
<accession>A0A1F5JMH5</accession>
<proteinExistence type="predicted"/>
<protein>
    <submittedName>
        <fullName evidence="1">Uncharacterized protein</fullName>
    </submittedName>
</protein>
<name>A0A1F5JMH5_9BACT</name>
<evidence type="ECO:0000313" key="2">
    <source>
        <dbReference type="Proteomes" id="UP000177555"/>
    </source>
</evidence>
<organism evidence="1 2">
    <name type="scientific">Candidatus Daviesbacteria bacterium RIFCSPHIGHO2_01_FULL_40_11</name>
    <dbReference type="NCBI Taxonomy" id="1797762"/>
    <lineage>
        <taxon>Bacteria</taxon>
        <taxon>Candidatus Daviesiibacteriota</taxon>
    </lineage>
</organism>
<reference evidence="1 2" key="1">
    <citation type="journal article" date="2016" name="Nat. Commun.">
        <title>Thousands of microbial genomes shed light on interconnected biogeochemical processes in an aquifer system.</title>
        <authorList>
            <person name="Anantharaman K."/>
            <person name="Brown C.T."/>
            <person name="Hug L.A."/>
            <person name="Sharon I."/>
            <person name="Castelle C.J."/>
            <person name="Probst A.J."/>
            <person name="Thomas B.C."/>
            <person name="Singh A."/>
            <person name="Wilkins M.J."/>
            <person name="Karaoz U."/>
            <person name="Brodie E.L."/>
            <person name="Williams K.H."/>
            <person name="Hubbard S.S."/>
            <person name="Banfield J.F."/>
        </authorList>
    </citation>
    <scope>NUCLEOTIDE SEQUENCE [LARGE SCALE GENOMIC DNA]</scope>
</reference>
<dbReference type="AlphaFoldDB" id="A0A1F5JMH5"/>
<comment type="caution">
    <text evidence="1">The sequence shown here is derived from an EMBL/GenBank/DDBJ whole genome shotgun (WGS) entry which is preliminary data.</text>
</comment>
<dbReference type="EMBL" id="MFCP01000003">
    <property type="protein sequence ID" value="OGE29630.1"/>
    <property type="molecule type" value="Genomic_DNA"/>
</dbReference>